<sequence>MSWRTITALSRTPEASVPMTPPDYAWHFTPGAAFAYEDGMTGTLAPVVIGDVTLPTGRVVACDPFVYLGSGDIEPFSVAVDPAGTGPRLPSPRWCVPASRRAPARTPGSPPCAS</sequence>
<feature type="region of interest" description="Disordered" evidence="1">
    <location>
        <begin position="89"/>
        <end position="114"/>
    </location>
</feature>
<gene>
    <name evidence="2" type="ORF">WKI68_14595</name>
</gene>
<dbReference type="EMBL" id="JBBKAM010000002">
    <property type="protein sequence ID" value="MEJ8642330.1"/>
    <property type="molecule type" value="Genomic_DNA"/>
</dbReference>
<accession>A0ABU8U379</accession>
<evidence type="ECO:0000313" key="2">
    <source>
        <dbReference type="EMBL" id="MEJ8642330.1"/>
    </source>
</evidence>
<reference evidence="2 3" key="1">
    <citation type="submission" date="2024-03" db="EMBL/GenBank/DDBJ databases">
        <title>Novel Streptomyces species of biotechnological and ecological value are a feature of Machair soil.</title>
        <authorList>
            <person name="Prole J.R."/>
            <person name="Goodfellow M."/>
            <person name="Allenby N."/>
            <person name="Ward A.C."/>
        </authorList>
    </citation>
    <scope>NUCLEOTIDE SEQUENCE [LARGE SCALE GENOMIC DNA]</scope>
    <source>
        <strain evidence="2 3">MS1.HAVA.3</strain>
    </source>
</reference>
<organism evidence="2 3">
    <name type="scientific">Streptomyces caledonius</name>
    <dbReference type="NCBI Taxonomy" id="3134107"/>
    <lineage>
        <taxon>Bacteria</taxon>
        <taxon>Bacillati</taxon>
        <taxon>Actinomycetota</taxon>
        <taxon>Actinomycetes</taxon>
        <taxon>Kitasatosporales</taxon>
        <taxon>Streptomycetaceae</taxon>
        <taxon>Streptomyces</taxon>
    </lineage>
</organism>
<protein>
    <submittedName>
        <fullName evidence="2">Uncharacterized protein</fullName>
    </submittedName>
</protein>
<keyword evidence="3" id="KW-1185">Reference proteome</keyword>
<proteinExistence type="predicted"/>
<dbReference type="Proteomes" id="UP001382904">
    <property type="component" value="Unassembled WGS sequence"/>
</dbReference>
<evidence type="ECO:0000313" key="3">
    <source>
        <dbReference type="Proteomes" id="UP001382904"/>
    </source>
</evidence>
<name>A0ABU8U379_9ACTN</name>
<evidence type="ECO:0000256" key="1">
    <source>
        <dbReference type="SAM" id="MobiDB-lite"/>
    </source>
</evidence>
<comment type="caution">
    <text evidence="2">The sequence shown here is derived from an EMBL/GenBank/DDBJ whole genome shotgun (WGS) entry which is preliminary data.</text>
</comment>